<dbReference type="PROSITE" id="PS51257">
    <property type="entry name" value="PROKAR_LIPOPROTEIN"/>
    <property type="match status" value="1"/>
</dbReference>
<dbReference type="GO" id="GO:0022857">
    <property type="term" value="F:transmembrane transporter activity"/>
    <property type="evidence" value="ECO:0007669"/>
    <property type="project" value="InterPro"/>
</dbReference>
<keyword evidence="11 12" id="KW-0472">Membrane</keyword>
<evidence type="ECO:0000256" key="12">
    <source>
        <dbReference type="SAM" id="Phobius"/>
    </source>
</evidence>
<dbReference type="EMBL" id="CYZE01000004">
    <property type="protein sequence ID" value="CUO20230.1"/>
    <property type="molecule type" value="Genomic_DNA"/>
</dbReference>
<feature type="transmembrane region" description="Helical" evidence="12">
    <location>
        <begin position="62"/>
        <end position="84"/>
    </location>
</feature>
<keyword evidence="6" id="KW-0441">Lipid A biosynthesis</keyword>
<dbReference type="AlphaFoldDB" id="A0A174D849"/>
<keyword evidence="10" id="KW-0443">Lipid metabolism</keyword>
<dbReference type="SUPFAM" id="SSF103481">
    <property type="entry name" value="Multidrug resistance efflux transporter EmrE"/>
    <property type="match status" value="1"/>
</dbReference>
<protein>
    <submittedName>
        <fullName evidence="14">Permease</fullName>
    </submittedName>
</protein>
<keyword evidence="7 12" id="KW-0812">Transmembrane</keyword>
<comment type="subcellular location">
    <subcellularLocation>
        <location evidence="1">Cell membrane</location>
        <topology evidence="1">Multi-pass membrane protein</topology>
    </subcellularLocation>
</comment>
<organism evidence="14 15">
    <name type="scientific">Hungatella hathewayi</name>
    <dbReference type="NCBI Taxonomy" id="154046"/>
    <lineage>
        <taxon>Bacteria</taxon>
        <taxon>Bacillati</taxon>
        <taxon>Bacillota</taxon>
        <taxon>Clostridia</taxon>
        <taxon>Lachnospirales</taxon>
        <taxon>Lachnospiraceae</taxon>
        <taxon>Hungatella</taxon>
    </lineage>
</organism>
<evidence type="ECO:0000313" key="15">
    <source>
        <dbReference type="Proteomes" id="UP000095651"/>
    </source>
</evidence>
<feature type="transmembrane region" description="Helical" evidence="12">
    <location>
        <begin position="33"/>
        <end position="56"/>
    </location>
</feature>
<dbReference type="RefSeq" id="WP_207643197.1">
    <property type="nucleotide sequence ID" value="NZ_CABIXC010000004.1"/>
</dbReference>
<dbReference type="GO" id="GO:0005886">
    <property type="term" value="C:plasma membrane"/>
    <property type="evidence" value="ECO:0007669"/>
    <property type="project" value="UniProtKB-SubCell"/>
</dbReference>
<accession>A0A174D849</accession>
<dbReference type="GO" id="GO:0009103">
    <property type="term" value="P:lipopolysaccharide biosynthetic process"/>
    <property type="evidence" value="ECO:0007669"/>
    <property type="project" value="UniProtKB-KW"/>
</dbReference>
<evidence type="ECO:0000256" key="1">
    <source>
        <dbReference type="ARBA" id="ARBA00004651"/>
    </source>
</evidence>
<evidence type="ECO:0000256" key="10">
    <source>
        <dbReference type="ARBA" id="ARBA00023098"/>
    </source>
</evidence>
<feature type="transmembrane region" description="Helical" evidence="12">
    <location>
        <begin position="91"/>
        <end position="107"/>
    </location>
</feature>
<keyword evidence="5" id="KW-0997">Cell inner membrane</keyword>
<evidence type="ECO:0000256" key="4">
    <source>
        <dbReference type="ARBA" id="ARBA00022516"/>
    </source>
</evidence>
<feature type="transmembrane region" description="Helical" evidence="12">
    <location>
        <begin position="6"/>
        <end position="21"/>
    </location>
</feature>
<evidence type="ECO:0000256" key="6">
    <source>
        <dbReference type="ARBA" id="ARBA00022556"/>
    </source>
</evidence>
<evidence type="ECO:0000256" key="5">
    <source>
        <dbReference type="ARBA" id="ARBA00022519"/>
    </source>
</evidence>
<feature type="domain" description="EamA" evidence="13">
    <location>
        <begin position="6"/>
        <end position="107"/>
    </location>
</feature>
<keyword evidence="4" id="KW-0444">Lipid biosynthesis</keyword>
<evidence type="ECO:0000256" key="11">
    <source>
        <dbReference type="ARBA" id="ARBA00023136"/>
    </source>
</evidence>
<dbReference type="InterPro" id="IPR037185">
    <property type="entry name" value="EmrE-like"/>
</dbReference>
<evidence type="ECO:0000256" key="2">
    <source>
        <dbReference type="ARBA" id="ARBA00007362"/>
    </source>
</evidence>
<dbReference type="Pfam" id="PF00892">
    <property type="entry name" value="EamA"/>
    <property type="match status" value="1"/>
</dbReference>
<evidence type="ECO:0000256" key="8">
    <source>
        <dbReference type="ARBA" id="ARBA00022985"/>
    </source>
</evidence>
<dbReference type="InterPro" id="IPR000620">
    <property type="entry name" value="EamA_dom"/>
</dbReference>
<evidence type="ECO:0000259" key="13">
    <source>
        <dbReference type="Pfam" id="PF00892"/>
    </source>
</evidence>
<proteinExistence type="inferred from homology"/>
<name>A0A174D849_9FIRM</name>
<dbReference type="Gene3D" id="1.10.3730.20">
    <property type="match status" value="1"/>
</dbReference>
<keyword evidence="9 12" id="KW-1133">Transmembrane helix</keyword>
<evidence type="ECO:0000256" key="9">
    <source>
        <dbReference type="ARBA" id="ARBA00022989"/>
    </source>
</evidence>
<evidence type="ECO:0000313" key="14">
    <source>
        <dbReference type="EMBL" id="CUO20230.1"/>
    </source>
</evidence>
<evidence type="ECO:0000256" key="3">
    <source>
        <dbReference type="ARBA" id="ARBA00022475"/>
    </source>
</evidence>
<keyword evidence="8" id="KW-0448">Lipopolysaccharide biosynthesis</keyword>
<dbReference type="InterPro" id="IPR000390">
    <property type="entry name" value="Small_drug/metabolite_transptr"/>
</dbReference>
<sequence>MKYYIVLIIMTILGACGSFYLKKASDAKKIKILVITPAFYLGGLLYLISAILNIYILKFLDYSVVLPLTSITYIWTFVLSYCFLKEGITHKKIIGIVLIVLGSIIIAV</sequence>
<comment type="similarity">
    <text evidence="2">Belongs to the EamA transporter family.</text>
</comment>
<dbReference type="Proteomes" id="UP000095651">
    <property type="component" value="Unassembled WGS sequence"/>
</dbReference>
<dbReference type="PANTHER" id="PTHR30561">
    <property type="entry name" value="SMR FAMILY PROTON-DEPENDENT DRUG EFFLUX TRANSPORTER SUGE"/>
    <property type="match status" value="1"/>
</dbReference>
<reference evidence="14 15" key="1">
    <citation type="submission" date="2015-09" db="EMBL/GenBank/DDBJ databases">
        <authorList>
            <consortium name="Pathogen Informatics"/>
        </authorList>
    </citation>
    <scope>NUCLEOTIDE SEQUENCE [LARGE SCALE GENOMIC DNA]</scope>
    <source>
        <strain evidence="14 15">2789STDY5608850</strain>
    </source>
</reference>
<evidence type="ECO:0000256" key="7">
    <source>
        <dbReference type="ARBA" id="ARBA00022692"/>
    </source>
</evidence>
<keyword evidence="3" id="KW-1003">Cell membrane</keyword>
<gene>
    <name evidence="14" type="ORF">ERS852407_02144</name>
</gene>
<dbReference type="PANTHER" id="PTHR30561:SF9">
    <property type="entry name" value="4-AMINO-4-DEOXY-L-ARABINOSE-PHOSPHOUNDECAPRENOL FLIPPASE SUBUNIT ARNF-RELATED"/>
    <property type="match status" value="1"/>
</dbReference>